<evidence type="ECO:0000256" key="2">
    <source>
        <dbReference type="ARBA" id="ARBA00007261"/>
    </source>
</evidence>
<proteinExistence type="inferred from homology"/>
<dbReference type="HOGENOM" id="CLU_007487_1_0_7"/>
<protein>
    <submittedName>
        <fullName evidence="7">Processing peptidase</fullName>
    </submittedName>
</protein>
<dbReference type="PROSITE" id="PS00143">
    <property type="entry name" value="INSULINASE"/>
    <property type="match status" value="1"/>
</dbReference>
<evidence type="ECO:0000256" key="1">
    <source>
        <dbReference type="ARBA" id="ARBA00001947"/>
    </source>
</evidence>
<dbReference type="Pfam" id="PF00675">
    <property type="entry name" value="Peptidase_M16"/>
    <property type="match status" value="2"/>
</dbReference>
<comment type="similarity">
    <text evidence="2 3">Belongs to the peptidase M16 family.</text>
</comment>
<keyword evidence="8" id="KW-1185">Reference proteome</keyword>
<gene>
    <name evidence="7" type="ORF">Desaf_1970</name>
</gene>
<dbReference type="AlphaFoldDB" id="F3Z355"/>
<dbReference type="KEGG" id="daf:Desaf_1970"/>
<feature type="signal peptide" evidence="4">
    <location>
        <begin position="1"/>
        <end position="23"/>
    </location>
</feature>
<feature type="domain" description="Peptidase M16 C-terminal" evidence="6">
    <location>
        <begin position="649"/>
        <end position="822"/>
    </location>
</feature>
<dbReference type="InterPro" id="IPR050361">
    <property type="entry name" value="MPP/UQCRC_Complex"/>
</dbReference>
<feature type="domain" description="Peptidase M16 N-terminal" evidence="5">
    <location>
        <begin position="54"/>
        <end position="198"/>
    </location>
</feature>
<name>F3Z355_DESAF</name>
<evidence type="ECO:0000256" key="3">
    <source>
        <dbReference type="RuleBase" id="RU004447"/>
    </source>
</evidence>
<evidence type="ECO:0000256" key="4">
    <source>
        <dbReference type="SAM" id="SignalP"/>
    </source>
</evidence>
<reference evidence="7 8" key="1">
    <citation type="journal article" date="2011" name="J. Bacteriol.">
        <title>Genome sequence of the mercury-methylating and pleomorphic Desulfovibrio africanus Strain Walvis Bay.</title>
        <authorList>
            <person name="Brown S.D."/>
            <person name="Wall J.D."/>
            <person name="Kucken A.M."/>
            <person name="Gilmour C.C."/>
            <person name="Podar M."/>
            <person name="Brandt C.C."/>
            <person name="Teshima H."/>
            <person name="Detter J.C."/>
            <person name="Han C.S."/>
            <person name="Land M.L."/>
            <person name="Lucas S."/>
            <person name="Han J."/>
            <person name="Pennacchio L."/>
            <person name="Nolan M."/>
            <person name="Pitluck S."/>
            <person name="Woyke T."/>
            <person name="Goodwin L."/>
            <person name="Palumbo A.V."/>
            <person name="Elias D.A."/>
        </authorList>
    </citation>
    <scope>NUCLEOTIDE SEQUENCE [LARGE SCALE GENOMIC DNA]</scope>
    <source>
        <strain evidence="7 8">Walvis Bay</strain>
    </source>
</reference>
<dbReference type="PANTHER" id="PTHR11851:SF49">
    <property type="entry name" value="MITOCHONDRIAL-PROCESSING PEPTIDASE SUBUNIT ALPHA"/>
    <property type="match status" value="1"/>
</dbReference>
<dbReference type="PANTHER" id="PTHR11851">
    <property type="entry name" value="METALLOPROTEASE"/>
    <property type="match status" value="1"/>
</dbReference>
<organism evidence="7 8">
    <name type="scientific">Desulfocurvibacter africanus subsp. africanus str. Walvis Bay</name>
    <dbReference type="NCBI Taxonomy" id="690850"/>
    <lineage>
        <taxon>Bacteria</taxon>
        <taxon>Pseudomonadati</taxon>
        <taxon>Thermodesulfobacteriota</taxon>
        <taxon>Desulfovibrionia</taxon>
        <taxon>Desulfovibrionales</taxon>
        <taxon>Desulfovibrionaceae</taxon>
        <taxon>Desulfocurvibacter</taxon>
    </lineage>
</organism>
<dbReference type="Gene3D" id="3.30.830.10">
    <property type="entry name" value="Metalloenzyme, LuxS/M16 peptidase-like"/>
    <property type="match status" value="4"/>
</dbReference>
<dbReference type="EMBL" id="CP003221">
    <property type="protein sequence ID" value="EGJ50299.1"/>
    <property type="molecule type" value="Genomic_DNA"/>
</dbReference>
<dbReference type="GO" id="GO:0046872">
    <property type="term" value="F:metal ion binding"/>
    <property type="evidence" value="ECO:0007669"/>
    <property type="project" value="InterPro"/>
</dbReference>
<dbReference type="GO" id="GO:0006508">
    <property type="term" value="P:proteolysis"/>
    <property type="evidence" value="ECO:0007669"/>
    <property type="project" value="InterPro"/>
</dbReference>
<feature type="chain" id="PRO_5003308945" evidence="4">
    <location>
        <begin position="24"/>
        <end position="888"/>
    </location>
</feature>
<feature type="domain" description="Peptidase M16 C-terminal" evidence="6">
    <location>
        <begin position="204"/>
        <end position="382"/>
    </location>
</feature>
<dbReference type="InterPro" id="IPR011249">
    <property type="entry name" value="Metalloenz_LuxS/M16"/>
</dbReference>
<sequence length="888" mass="98164" precursor="true">MKILAIASLLVVLTMATVGSVQAQGGKQVTPLPETGAAAEPRIAVLENGLTVLVLEDERFPLASVRLYVRTGSAYEDPAQAGISHVLEHMVFKGTAKRKPGEIAATIEGVGGYLNAATSFDYTVYYVDVPSDQWRLGLDVIQDMTFGAQVDPTELEQEKNVVLSELVRGEDNPSQLLFKTVQGMVWDGSTYGWPIIGTRESVSSLTRQGIKDYIHDRYQPQSMLLVVVGKVDAKDVLAEAKRVYGGLTNDRPVTPPQPFPLQAKGLGPQVKVMPGEWNKAYLSIAFPIPGLHSDETVGLDVFAQMLGGDRTSLLYKRFKYDKRLVDEISAFSMTLERGGLLYVSATLDVDKVATFWRELVDTFAKLDAADFSDTELARAQLNLEDSLFQAKETISGLASKVGYFQFFEGSVVEAEENYLYSLRNVNKPQIQGLLDAYFQPDKLASVLLTPAGAQVDAKAMEKTVAESWPRVETQKAKLMETLAAEAEVIQVGPHALVLLPDATLPYTAFSLSWPGGDGLIKPERAGLTELTSKVLTRGTKDFSAPEIQEYLSDRAASMAAAAGRETFSLSAKYPSRFEADMLKLIKDVLTAPTMSQDELERARDEILAEIKQREDQPTGLAFRHMFPFLFTGQGYGIFHQGTPETLAALKRQDIRAYWQEQARQPFVLAVCGTFDRQRIVDLAKSLQKSLKAPETAFSYAAPQWNSDRTLDLKLPGRNQLHILRVFPIPGEGHADSAGLELMRAALAGQSGILFRDLRDKQGLGYTVTAFTWQAPNVGFMAFYIGTDPAKREQALAGFDQAIANLQKQPLPQEELARAKNLLWGDYYRDHQSLLARSREAAGLKVKSLDLDYNHELIGKAQQLTPEDIRSLARKYLRMDDSYLVIVQP</sequence>
<dbReference type="RefSeq" id="WP_014260050.1">
    <property type="nucleotide sequence ID" value="NC_016629.1"/>
</dbReference>
<evidence type="ECO:0000259" key="5">
    <source>
        <dbReference type="Pfam" id="PF00675"/>
    </source>
</evidence>
<evidence type="ECO:0000259" key="6">
    <source>
        <dbReference type="Pfam" id="PF05193"/>
    </source>
</evidence>
<dbReference type="STRING" id="690850.Desaf_1970"/>
<dbReference type="SUPFAM" id="SSF63411">
    <property type="entry name" value="LuxS/MPP-like metallohydrolase"/>
    <property type="match status" value="4"/>
</dbReference>
<dbReference type="InterPro" id="IPR011765">
    <property type="entry name" value="Pept_M16_N"/>
</dbReference>
<dbReference type="InterPro" id="IPR001431">
    <property type="entry name" value="Pept_M16_Zn_BS"/>
</dbReference>
<keyword evidence="4" id="KW-0732">Signal</keyword>
<accession>F3Z355</accession>
<evidence type="ECO:0000313" key="7">
    <source>
        <dbReference type="EMBL" id="EGJ50299.1"/>
    </source>
</evidence>
<dbReference type="Proteomes" id="UP000007844">
    <property type="component" value="Chromosome"/>
</dbReference>
<dbReference type="Pfam" id="PF05193">
    <property type="entry name" value="Peptidase_M16_C"/>
    <property type="match status" value="2"/>
</dbReference>
<feature type="domain" description="Peptidase M16 N-terminal" evidence="5">
    <location>
        <begin position="522"/>
        <end position="624"/>
    </location>
</feature>
<dbReference type="GO" id="GO:0004222">
    <property type="term" value="F:metalloendopeptidase activity"/>
    <property type="evidence" value="ECO:0007669"/>
    <property type="project" value="InterPro"/>
</dbReference>
<comment type="cofactor">
    <cofactor evidence="1">
        <name>Zn(2+)</name>
        <dbReference type="ChEBI" id="CHEBI:29105"/>
    </cofactor>
</comment>
<evidence type="ECO:0000313" key="8">
    <source>
        <dbReference type="Proteomes" id="UP000007844"/>
    </source>
</evidence>
<dbReference type="InterPro" id="IPR007863">
    <property type="entry name" value="Peptidase_M16_C"/>
</dbReference>
<dbReference type="eggNOG" id="COG0612">
    <property type="taxonomic scope" value="Bacteria"/>
</dbReference>